<gene>
    <name evidence="2" type="primary">27</name>
    <name evidence="2" type="ORF">SEA_ABBA_27</name>
</gene>
<proteinExistence type="predicted"/>
<name>A0A6G8R2F2_9CAUD</name>
<dbReference type="EMBL" id="MT024868">
    <property type="protein sequence ID" value="QIN94356.1"/>
    <property type="molecule type" value="Genomic_DNA"/>
</dbReference>
<reference evidence="2 3" key="1">
    <citation type="submission" date="2020-02" db="EMBL/GenBank/DDBJ databases">
        <authorList>
            <person name="Bojorquez D.A."/>
            <person name="Alcantara J.K.D.L."/>
            <person name="Arambulo J.M.L."/>
            <person name="Budzinski C.A."/>
            <person name="Campbell G.A."/>
            <person name="Dosanjh M.K."/>
            <person name="Gallardo M.A."/>
            <person name="Huang C."/>
            <person name="Nguyen N."/>
            <person name="Yee O.M."/>
            <person name="Ngo R.T."/>
            <person name="Kapinos A."/>
            <person name="Freise A.C."/>
            <person name="Reddi K."/>
            <person name="Moberg-Parker J."/>
            <person name="Garlena R.A."/>
            <person name="Russell D.A."/>
            <person name="Pope W.H."/>
            <person name="Jacobs-Sera D."/>
            <person name="Hatfull G.F."/>
        </authorList>
    </citation>
    <scope>NUCLEOTIDE SEQUENCE [LARGE SCALE GENOMIC DNA]</scope>
</reference>
<evidence type="ECO:0000313" key="3">
    <source>
        <dbReference type="Proteomes" id="UP000500909"/>
    </source>
</evidence>
<protein>
    <submittedName>
        <fullName evidence="2">Nuclease</fullName>
    </submittedName>
</protein>
<feature type="domain" description="TNase-like" evidence="1">
    <location>
        <begin position="10"/>
        <end position="120"/>
    </location>
</feature>
<keyword evidence="3" id="KW-1185">Reference proteome</keyword>
<accession>A0A6G8R2F2</accession>
<evidence type="ECO:0000313" key="2">
    <source>
        <dbReference type="EMBL" id="QIN94356.1"/>
    </source>
</evidence>
<dbReference type="InterPro" id="IPR016071">
    <property type="entry name" value="Staphylococal_nuclease_OB-fold"/>
</dbReference>
<dbReference type="GeneID" id="55816748"/>
<evidence type="ECO:0000259" key="1">
    <source>
        <dbReference type="PROSITE" id="PS50830"/>
    </source>
</evidence>
<dbReference type="Pfam" id="PF00565">
    <property type="entry name" value="SNase"/>
    <property type="match status" value="1"/>
</dbReference>
<dbReference type="PROSITE" id="PS50830">
    <property type="entry name" value="TNASE_3"/>
    <property type="match status" value="1"/>
</dbReference>
<dbReference type="Gene3D" id="2.40.50.90">
    <property type="match status" value="1"/>
</dbReference>
<dbReference type="KEGG" id="vg:55816748"/>
<sequence>MTAPVVAPAFTYRAQVVRWVDGDTVDLRVDLGFYASSEQRCRLLFVDTPERGQPGQHEATAFSTGYAPPGTPVVIRSEKGADKYGRFLVELMSPTADRTVNVALIEAGLAKPYFGGKKES</sequence>
<organism evidence="2 3">
    <name type="scientific">Arthrobacter phage Abba</name>
    <dbReference type="NCBI Taxonomy" id="2713256"/>
    <lineage>
        <taxon>Viruses</taxon>
        <taxon>Duplodnaviria</taxon>
        <taxon>Heunggongvirae</taxon>
        <taxon>Uroviricota</taxon>
        <taxon>Caudoviricetes</taxon>
        <taxon>Berryhillviridae</taxon>
        <taxon>Ayohtrevirus</taxon>
        <taxon>Ayohtrevirus abba</taxon>
    </lineage>
</organism>
<dbReference type="InterPro" id="IPR035437">
    <property type="entry name" value="SNase_OB-fold_sf"/>
</dbReference>
<dbReference type="SUPFAM" id="SSF50199">
    <property type="entry name" value="Staphylococcal nuclease"/>
    <property type="match status" value="1"/>
</dbReference>
<dbReference type="RefSeq" id="YP_009887293.1">
    <property type="nucleotide sequence ID" value="NC_049498.1"/>
</dbReference>
<dbReference type="Proteomes" id="UP000500909">
    <property type="component" value="Segment"/>
</dbReference>